<keyword evidence="2" id="KW-0472">Membrane</keyword>
<gene>
    <name evidence="3" type="ORF">CK556_02390</name>
</gene>
<evidence type="ECO:0000256" key="1">
    <source>
        <dbReference type="SAM" id="Coils"/>
    </source>
</evidence>
<dbReference type="EMBL" id="CP023173">
    <property type="protein sequence ID" value="ASZ09193.1"/>
    <property type="molecule type" value="Genomic_DNA"/>
</dbReference>
<accession>A0A249SNL7</accession>
<dbReference type="KEGG" id="mchc:CK556_02390"/>
<evidence type="ECO:0000313" key="3">
    <source>
        <dbReference type="EMBL" id="ASZ09193.1"/>
    </source>
</evidence>
<protein>
    <submittedName>
        <fullName evidence="3">Uncharacterized protein</fullName>
    </submittedName>
</protein>
<keyword evidence="2" id="KW-0812">Transmembrane</keyword>
<feature type="transmembrane region" description="Helical" evidence="2">
    <location>
        <begin position="6"/>
        <end position="29"/>
    </location>
</feature>
<proteinExistence type="predicted"/>
<keyword evidence="4" id="KW-1185">Reference proteome</keyword>
<dbReference type="RefSeq" id="WP_027875630.1">
    <property type="nucleotide sequence ID" value="NZ_CP023173.1"/>
</dbReference>
<keyword evidence="2" id="KW-1133">Transmembrane helix</keyword>
<reference evidence="3 4" key="1">
    <citation type="submission" date="2017-08" db="EMBL/GenBank/DDBJ databases">
        <title>Complete Genome Sequence of Mesoplasma chauliocola.</title>
        <authorList>
            <person name="Knight T.F.Jr."/>
            <person name="Citino T."/>
        </authorList>
    </citation>
    <scope>NUCLEOTIDE SEQUENCE [LARGE SCALE GENOMIC DNA]</scope>
    <source>
        <strain evidence="3 4">CHPA-2</strain>
    </source>
</reference>
<feature type="coiled-coil region" evidence="1">
    <location>
        <begin position="90"/>
        <end position="130"/>
    </location>
</feature>
<evidence type="ECO:0000313" key="4">
    <source>
        <dbReference type="Proteomes" id="UP000232229"/>
    </source>
</evidence>
<evidence type="ECO:0000256" key="2">
    <source>
        <dbReference type="SAM" id="Phobius"/>
    </source>
</evidence>
<sequence>MPTWAIVLIYIWSYLFLLIFSAGLSFLAIKKCRQGKQSGIWIGLIATIFVLPLLGVIPFWISYNKNSKNKTKPVSNNKQESNLLVINLKRIELEEKLEAINKNLKNKTLVDKFYKEIAILEKEIEDLLKA</sequence>
<organism evidence="3 4">
    <name type="scientific">Mesoplasma chauliocola</name>
    <dbReference type="NCBI Taxonomy" id="216427"/>
    <lineage>
        <taxon>Bacteria</taxon>
        <taxon>Bacillati</taxon>
        <taxon>Mycoplasmatota</taxon>
        <taxon>Mollicutes</taxon>
        <taxon>Entomoplasmatales</taxon>
        <taxon>Entomoplasmataceae</taxon>
        <taxon>Mesoplasma</taxon>
    </lineage>
</organism>
<name>A0A249SNL7_9MOLU</name>
<dbReference type="Proteomes" id="UP000232229">
    <property type="component" value="Chromosome"/>
</dbReference>
<feature type="transmembrane region" description="Helical" evidence="2">
    <location>
        <begin position="41"/>
        <end position="61"/>
    </location>
</feature>
<dbReference type="STRING" id="1336232.GCA_000518825_01375"/>
<dbReference type="AlphaFoldDB" id="A0A249SNL7"/>
<keyword evidence="1" id="KW-0175">Coiled coil</keyword>